<evidence type="ECO:0000256" key="5">
    <source>
        <dbReference type="HAMAP-Rule" id="MF_00902"/>
    </source>
</evidence>
<reference evidence="7 8" key="1">
    <citation type="journal article" date="2019" name="Nat. Commun.">
        <title>A new type of DNA phosphorothioation-based antiviral system in archaea.</title>
        <authorList>
            <person name="Xiong L."/>
            <person name="Liu S."/>
            <person name="Chen S."/>
            <person name="Xiao Y."/>
            <person name="Zhu B."/>
            <person name="Gao Y."/>
            <person name="Zhang Y."/>
            <person name="Chen B."/>
            <person name="Luo J."/>
            <person name="Deng Z."/>
            <person name="Chen X."/>
            <person name="Wang L."/>
            <person name="Chen S."/>
        </authorList>
    </citation>
    <scope>NUCLEOTIDE SEQUENCE [LARGE SCALE GENOMIC DNA]</scope>
    <source>
        <strain evidence="7 8">CBA1105</strain>
    </source>
</reference>
<comment type="function">
    <text evidence="5">Part of the twin-arginine translocation (Tat) system that transports large folded proteins containing a characteristic twin-arginine motif in their signal peptide across membranes.</text>
</comment>
<comment type="subunit">
    <text evidence="5">Forms a complex with TatA.</text>
</comment>
<organism evidence="7 8">
    <name type="scientific">Halapricum salinum</name>
    <dbReference type="NCBI Taxonomy" id="1457250"/>
    <lineage>
        <taxon>Archaea</taxon>
        <taxon>Methanobacteriati</taxon>
        <taxon>Methanobacteriota</taxon>
        <taxon>Stenosarchaea group</taxon>
        <taxon>Halobacteria</taxon>
        <taxon>Halobacteriales</taxon>
        <taxon>Haloarculaceae</taxon>
        <taxon>Halapricum</taxon>
    </lineage>
</organism>
<keyword evidence="5" id="KW-1003">Cell membrane</keyword>
<feature type="transmembrane region" description="Helical" evidence="5">
    <location>
        <begin position="123"/>
        <end position="143"/>
    </location>
</feature>
<dbReference type="KEGG" id="hsn:DV733_11565"/>
<dbReference type="HAMAP" id="MF_00902">
    <property type="entry name" value="TatC"/>
    <property type="match status" value="1"/>
</dbReference>
<dbReference type="GO" id="GO:0009977">
    <property type="term" value="F:proton motive force dependent protein transmembrane transporter activity"/>
    <property type="evidence" value="ECO:0007669"/>
    <property type="project" value="TreeGrafter"/>
</dbReference>
<comment type="subcellular location">
    <subcellularLocation>
        <location evidence="5">Cell membrane</location>
        <topology evidence="5">Multi-pass membrane protein</topology>
    </subcellularLocation>
    <subcellularLocation>
        <location evidence="1">Membrane</location>
        <topology evidence="1">Multi-pass membrane protein</topology>
    </subcellularLocation>
</comment>
<evidence type="ECO:0000256" key="4">
    <source>
        <dbReference type="ARBA" id="ARBA00023136"/>
    </source>
</evidence>
<feature type="transmembrane region" description="Helical" evidence="5">
    <location>
        <begin position="379"/>
        <end position="398"/>
    </location>
</feature>
<sequence length="451" mass="49603">MGEGETGGPDVPAEEPTVPAEPYEPDPDAGPPGGLEGAPDDQELPLTEHIEEMFSRLLKVLAVMALASAIVFPFAEEIINFLWYSYLEEATAQTCSGGVGIARDNACPRVYHPLGLILARLKVATLAGFVVALPMFVYQSYLFMRPGLYPRERRYYLASVPTSLVLAFVGLLFAHFVVLRAIFTYFMYYSQGAAEIAFSLEQTFELMVMMLGFFAIIFQIPLFIMLAIMMGVTTRQWLASRRLYFWAGFATIAFIFNPDPTGMAPFVVTATMIALFEGTLAMLYWTREGALAPTLENATAARPLVWGAAALGGYVASGLPLPESYFGYLPTAAVDALASIGVLTYLPAIVALLIVGLFEGTILLLKRYPSRRTYRIRLAMYRVRLLVWIGAVAVGYFANRRPPLLAEAASIEFPTIQVGAAVLGVVAVYELLLAIWRWRAGRQSEPNRPGR</sequence>
<evidence type="ECO:0000256" key="2">
    <source>
        <dbReference type="ARBA" id="ARBA00022692"/>
    </source>
</evidence>
<dbReference type="Proteomes" id="UP000296706">
    <property type="component" value="Chromosome"/>
</dbReference>
<name>A0A4D6HCM5_9EURY</name>
<dbReference type="GO" id="GO:0033281">
    <property type="term" value="C:TAT protein transport complex"/>
    <property type="evidence" value="ECO:0007669"/>
    <property type="project" value="UniProtKB-UniRule"/>
</dbReference>
<feature type="transmembrane region" description="Helical" evidence="5">
    <location>
        <begin position="208"/>
        <end position="231"/>
    </location>
</feature>
<feature type="transmembrane region" description="Helical" evidence="5">
    <location>
        <begin position="243"/>
        <end position="258"/>
    </location>
</feature>
<feature type="transmembrane region" description="Helical" evidence="5">
    <location>
        <begin position="57"/>
        <end position="75"/>
    </location>
</feature>
<dbReference type="InterPro" id="IPR002033">
    <property type="entry name" value="TatC"/>
</dbReference>
<comment type="caution">
    <text evidence="5">Lacks conserved residue(s) required for the propagation of feature annotation.</text>
</comment>
<dbReference type="GeneID" id="79413158"/>
<accession>A0A4D6HCM5</accession>
<dbReference type="RefSeq" id="WP_079979490.1">
    <property type="nucleotide sequence ID" value="NZ_CP031310.1"/>
</dbReference>
<evidence type="ECO:0000313" key="8">
    <source>
        <dbReference type="Proteomes" id="UP000296706"/>
    </source>
</evidence>
<feature type="transmembrane region" description="Helical" evidence="5">
    <location>
        <begin position="297"/>
        <end position="316"/>
    </location>
</feature>
<dbReference type="PANTHER" id="PTHR30371">
    <property type="entry name" value="SEC-INDEPENDENT PROTEIN TRANSLOCASE PROTEIN TATC"/>
    <property type="match status" value="1"/>
</dbReference>
<dbReference type="GO" id="GO:0043953">
    <property type="term" value="P:protein transport by the Tat complex"/>
    <property type="evidence" value="ECO:0007669"/>
    <property type="project" value="UniProtKB-UniRule"/>
</dbReference>
<feature type="region of interest" description="Disordered" evidence="6">
    <location>
        <begin position="1"/>
        <end position="42"/>
    </location>
</feature>
<keyword evidence="2 5" id="KW-0812">Transmembrane</keyword>
<evidence type="ECO:0000313" key="7">
    <source>
        <dbReference type="EMBL" id="QCC51834.1"/>
    </source>
</evidence>
<dbReference type="EMBL" id="CP031310">
    <property type="protein sequence ID" value="QCC51834.1"/>
    <property type="molecule type" value="Genomic_DNA"/>
</dbReference>
<keyword evidence="5" id="KW-0653">Protein transport</keyword>
<feature type="transmembrane region" description="Helical" evidence="5">
    <location>
        <begin position="336"/>
        <end position="358"/>
    </location>
</feature>
<feature type="transmembrane region" description="Helical" evidence="5">
    <location>
        <begin position="418"/>
        <end position="438"/>
    </location>
</feature>
<comment type="similarity">
    <text evidence="5">Belongs to the TatC family.</text>
</comment>
<keyword evidence="5" id="KW-0811">Translocation</keyword>
<evidence type="ECO:0000256" key="6">
    <source>
        <dbReference type="SAM" id="MobiDB-lite"/>
    </source>
</evidence>
<feature type="compositionally biased region" description="Low complexity" evidence="6">
    <location>
        <begin position="9"/>
        <end position="21"/>
    </location>
</feature>
<feature type="transmembrane region" description="Helical" evidence="5">
    <location>
        <begin position="264"/>
        <end position="285"/>
    </location>
</feature>
<keyword evidence="5" id="KW-0813">Transport</keyword>
<dbReference type="AlphaFoldDB" id="A0A4D6HCM5"/>
<keyword evidence="4 5" id="KW-0472">Membrane</keyword>
<dbReference type="PANTHER" id="PTHR30371:SF0">
    <property type="entry name" value="SEC-INDEPENDENT PROTEIN TRANSLOCASE PROTEIN TATC, CHLOROPLASTIC-RELATED"/>
    <property type="match status" value="1"/>
</dbReference>
<dbReference type="Pfam" id="PF00902">
    <property type="entry name" value="TatC"/>
    <property type="match status" value="1"/>
</dbReference>
<keyword evidence="3 5" id="KW-1133">Transmembrane helix</keyword>
<protein>
    <recommendedName>
        <fullName evidence="5">Sec-independent protein translocase protein TatC</fullName>
    </recommendedName>
</protein>
<keyword evidence="8" id="KW-1185">Reference proteome</keyword>
<dbReference type="STRING" id="1457250.GCA_000755225_00576"/>
<dbReference type="PRINTS" id="PR01840">
    <property type="entry name" value="TATCFAMILY"/>
</dbReference>
<dbReference type="OrthoDB" id="198870at2157"/>
<dbReference type="GO" id="GO:0065002">
    <property type="term" value="P:intracellular protein transmembrane transport"/>
    <property type="evidence" value="ECO:0007669"/>
    <property type="project" value="TreeGrafter"/>
</dbReference>
<gene>
    <name evidence="5" type="primary">tatC</name>
    <name evidence="7" type="ORF">DV733_11565</name>
</gene>
<evidence type="ECO:0000256" key="3">
    <source>
        <dbReference type="ARBA" id="ARBA00022989"/>
    </source>
</evidence>
<feature type="transmembrane region" description="Helical" evidence="5">
    <location>
        <begin position="155"/>
        <end position="188"/>
    </location>
</feature>
<evidence type="ECO:0000256" key="1">
    <source>
        <dbReference type="ARBA" id="ARBA00004141"/>
    </source>
</evidence>
<proteinExistence type="inferred from homology"/>